<dbReference type="RefSeq" id="WP_425307570.1">
    <property type="nucleotide sequence ID" value="NZ_CP154795.1"/>
</dbReference>
<keyword evidence="2 5" id="KW-0812">Transmembrane</keyword>
<evidence type="ECO:0000256" key="4">
    <source>
        <dbReference type="ARBA" id="ARBA00023136"/>
    </source>
</evidence>
<dbReference type="SUPFAM" id="SSF141322">
    <property type="entry name" value="NfeD domain-like"/>
    <property type="match status" value="1"/>
</dbReference>
<evidence type="ECO:0000313" key="7">
    <source>
        <dbReference type="EMBL" id="XAN06138.1"/>
    </source>
</evidence>
<evidence type="ECO:0000256" key="2">
    <source>
        <dbReference type="ARBA" id="ARBA00022692"/>
    </source>
</evidence>
<evidence type="ECO:0000256" key="1">
    <source>
        <dbReference type="ARBA" id="ARBA00004141"/>
    </source>
</evidence>
<name>A0ABZ3FMT7_9ACTN</name>
<keyword evidence="3 5" id="KW-1133">Transmembrane helix</keyword>
<protein>
    <submittedName>
        <fullName evidence="7">NfeD family protein</fullName>
    </submittedName>
</protein>
<comment type="subcellular location">
    <subcellularLocation>
        <location evidence="1">Membrane</location>
        <topology evidence="1">Multi-pass membrane protein</topology>
    </subcellularLocation>
</comment>
<keyword evidence="4 5" id="KW-0472">Membrane</keyword>
<dbReference type="InterPro" id="IPR002810">
    <property type="entry name" value="NfeD-like_C"/>
</dbReference>
<proteinExistence type="predicted"/>
<accession>A0ABZ3FMT7</accession>
<dbReference type="EMBL" id="CP154795">
    <property type="protein sequence ID" value="XAN06138.1"/>
    <property type="molecule type" value="Genomic_DNA"/>
</dbReference>
<dbReference type="Pfam" id="PF01957">
    <property type="entry name" value="NfeD"/>
    <property type="match status" value="1"/>
</dbReference>
<organism evidence="7 8">
    <name type="scientific">Ammonicoccus fulvus</name>
    <dbReference type="NCBI Taxonomy" id="3138240"/>
    <lineage>
        <taxon>Bacteria</taxon>
        <taxon>Bacillati</taxon>
        <taxon>Actinomycetota</taxon>
        <taxon>Actinomycetes</taxon>
        <taxon>Propionibacteriales</taxon>
        <taxon>Propionibacteriaceae</taxon>
        <taxon>Ammonicoccus</taxon>
    </lineage>
</organism>
<dbReference type="Proteomes" id="UP001442841">
    <property type="component" value="Chromosome"/>
</dbReference>
<evidence type="ECO:0000259" key="6">
    <source>
        <dbReference type="Pfam" id="PF01957"/>
    </source>
</evidence>
<feature type="transmembrane region" description="Helical" evidence="5">
    <location>
        <begin position="48"/>
        <end position="71"/>
    </location>
</feature>
<evidence type="ECO:0000313" key="8">
    <source>
        <dbReference type="Proteomes" id="UP001442841"/>
    </source>
</evidence>
<dbReference type="InterPro" id="IPR052165">
    <property type="entry name" value="Membrane_assoc_protease"/>
</dbReference>
<reference evidence="7 8" key="1">
    <citation type="submission" date="2024-04" db="EMBL/GenBank/DDBJ databases">
        <title>Isolation of an actinomycete strain from pig manure.</title>
        <authorList>
            <person name="Gong T."/>
            <person name="Yu Z."/>
            <person name="An M."/>
            <person name="Wei C."/>
            <person name="Yang W."/>
            <person name="Liu L."/>
        </authorList>
    </citation>
    <scope>NUCLEOTIDE SEQUENCE [LARGE SCALE GENOMIC DNA]</scope>
    <source>
        <strain evidence="7 8">ZF39</strain>
    </source>
</reference>
<evidence type="ECO:0000256" key="3">
    <source>
        <dbReference type="ARBA" id="ARBA00022989"/>
    </source>
</evidence>
<gene>
    <name evidence="7" type="ORF">AADG42_02060</name>
</gene>
<dbReference type="PANTHER" id="PTHR33507">
    <property type="entry name" value="INNER MEMBRANE PROTEIN YBBJ"/>
    <property type="match status" value="1"/>
</dbReference>
<sequence>MGEWLQQNLWAAWLALALILGASEMLTLELTLLMLASGALAGMVTSLILPGALVIQIVVAVIVSVLMLFVLRPTLLRKVRSAPGYRSALEKLVGSEGIATAQITADGGEVKINGETWSARAYDPDRIIAPGERVEVFEIDGVTALVHPRFEILP</sequence>
<dbReference type="Gene3D" id="2.40.50.140">
    <property type="entry name" value="Nucleic acid-binding proteins"/>
    <property type="match status" value="1"/>
</dbReference>
<dbReference type="InterPro" id="IPR012340">
    <property type="entry name" value="NA-bd_OB-fold"/>
</dbReference>
<evidence type="ECO:0000256" key="5">
    <source>
        <dbReference type="SAM" id="Phobius"/>
    </source>
</evidence>
<keyword evidence="8" id="KW-1185">Reference proteome</keyword>
<dbReference type="PANTHER" id="PTHR33507:SF3">
    <property type="entry name" value="INNER MEMBRANE PROTEIN YBBJ"/>
    <property type="match status" value="1"/>
</dbReference>
<feature type="domain" description="NfeD-like C-terminal" evidence="6">
    <location>
        <begin position="90"/>
        <end position="148"/>
    </location>
</feature>